<evidence type="ECO:0000256" key="1">
    <source>
        <dbReference type="SAM" id="Phobius"/>
    </source>
</evidence>
<feature type="transmembrane region" description="Helical" evidence="1">
    <location>
        <begin position="225"/>
        <end position="244"/>
    </location>
</feature>
<comment type="caution">
    <text evidence="2">The sequence shown here is derived from an EMBL/GenBank/DDBJ whole genome shotgun (WGS) entry which is preliminary data.</text>
</comment>
<feature type="transmembrane region" description="Helical" evidence="1">
    <location>
        <begin position="358"/>
        <end position="387"/>
    </location>
</feature>
<gene>
    <name evidence="2" type="ORF">GCM10022386_16950</name>
</gene>
<feature type="transmembrane region" description="Helical" evidence="1">
    <location>
        <begin position="393"/>
        <end position="413"/>
    </location>
</feature>
<dbReference type="EMBL" id="BAABCR010000015">
    <property type="protein sequence ID" value="GAA4033166.1"/>
    <property type="molecule type" value="Genomic_DNA"/>
</dbReference>
<protein>
    <submittedName>
        <fullName evidence="2">Uncharacterized protein</fullName>
    </submittedName>
</protein>
<keyword evidence="1" id="KW-0472">Membrane</keyword>
<dbReference type="Proteomes" id="UP001500968">
    <property type="component" value="Unassembled WGS sequence"/>
</dbReference>
<keyword evidence="1" id="KW-0812">Transmembrane</keyword>
<proteinExistence type="predicted"/>
<sequence length="422" mass="48548">MQFKAKFWLQFSLLNLLIVASLGLLMRYKIGFEFPFLNQKNLQHSHSHFAFAGWISHTLMVLMVGFLERKGPSPEASGALRVTKMKRTFSYNTLLTANLICAYGMLVFFIIQGYATLSIVFSTASIVVAYVFGYQFWKDLKQVSPEWLSVPWFKAAIFFNVISSLGTFLLAFMMITKNIHQNEYLASIYYYLHFQYNGWFFFACMGLLFHFLNLKSTEHPFFKKVFWLFFAACIPAYFLSTLWLNLPIWLYVLTVVAAFVQSYAWFKLLAVLVKTRKGYFENYPFFLRYIILFVAVACSIKIVLQLGSTIPALSQLAFGFRPIVIAYLHLVLLAVISLFLLFYIYVNHYFYISKPIKFGIILFSVGVFLNELVLAVQGIASFSYTLIPMVNELLFAVAVLLVSGIAVTTYYSIKKVKIPPVL</sequence>
<keyword evidence="3" id="KW-1185">Reference proteome</keyword>
<feature type="transmembrane region" description="Helical" evidence="1">
    <location>
        <begin position="48"/>
        <end position="67"/>
    </location>
</feature>
<feature type="transmembrane region" description="Helical" evidence="1">
    <location>
        <begin position="117"/>
        <end position="137"/>
    </location>
</feature>
<feature type="transmembrane region" description="Helical" evidence="1">
    <location>
        <begin position="7"/>
        <end position="28"/>
    </location>
</feature>
<feature type="transmembrane region" description="Helical" evidence="1">
    <location>
        <begin position="324"/>
        <end position="346"/>
    </location>
</feature>
<feature type="transmembrane region" description="Helical" evidence="1">
    <location>
        <begin position="250"/>
        <end position="273"/>
    </location>
</feature>
<feature type="transmembrane region" description="Helical" evidence="1">
    <location>
        <begin position="285"/>
        <end position="304"/>
    </location>
</feature>
<name>A0ABP7TYY0_9FLAO</name>
<evidence type="ECO:0000313" key="2">
    <source>
        <dbReference type="EMBL" id="GAA4033166.1"/>
    </source>
</evidence>
<reference evidence="3" key="1">
    <citation type="journal article" date="2019" name="Int. J. Syst. Evol. Microbiol.">
        <title>The Global Catalogue of Microorganisms (GCM) 10K type strain sequencing project: providing services to taxonomists for standard genome sequencing and annotation.</title>
        <authorList>
            <consortium name="The Broad Institute Genomics Platform"/>
            <consortium name="The Broad Institute Genome Sequencing Center for Infectious Disease"/>
            <person name="Wu L."/>
            <person name="Ma J."/>
        </authorList>
    </citation>
    <scope>NUCLEOTIDE SEQUENCE [LARGE SCALE GENOMIC DNA]</scope>
    <source>
        <strain evidence="3">JCM 17064</strain>
    </source>
</reference>
<feature type="transmembrane region" description="Helical" evidence="1">
    <location>
        <begin position="88"/>
        <end position="111"/>
    </location>
</feature>
<keyword evidence="1" id="KW-1133">Transmembrane helix</keyword>
<feature type="transmembrane region" description="Helical" evidence="1">
    <location>
        <begin position="157"/>
        <end position="176"/>
    </location>
</feature>
<evidence type="ECO:0000313" key="3">
    <source>
        <dbReference type="Proteomes" id="UP001500968"/>
    </source>
</evidence>
<feature type="transmembrane region" description="Helical" evidence="1">
    <location>
        <begin position="196"/>
        <end position="213"/>
    </location>
</feature>
<dbReference type="RefSeq" id="WP_324689343.1">
    <property type="nucleotide sequence ID" value="NZ_BAABCR010000015.1"/>
</dbReference>
<organism evidence="2 3">
    <name type="scientific">Flavobacterium cheonhonense</name>
    <dbReference type="NCBI Taxonomy" id="706185"/>
    <lineage>
        <taxon>Bacteria</taxon>
        <taxon>Pseudomonadati</taxon>
        <taxon>Bacteroidota</taxon>
        <taxon>Flavobacteriia</taxon>
        <taxon>Flavobacteriales</taxon>
        <taxon>Flavobacteriaceae</taxon>
        <taxon>Flavobacterium</taxon>
    </lineage>
</organism>
<accession>A0ABP7TYY0</accession>